<gene>
    <name evidence="2" type="ORF">AVDCRST_MAG02-4716</name>
</gene>
<dbReference type="AlphaFoldDB" id="A0A6J4RTS8"/>
<feature type="compositionally biased region" description="Basic residues" evidence="1">
    <location>
        <begin position="91"/>
        <end position="100"/>
    </location>
</feature>
<feature type="compositionally biased region" description="Basic and acidic residues" evidence="1">
    <location>
        <begin position="233"/>
        <end position="262"/>
    </location>
</feature>
<sequence length="327" mass="35783">VPGLHRNRRPEGGHDLAAPQPPGAPPDPHAKKRSPLLRPQDERRLQRPEQALRQDQKRRAVAPAGKADPDATPQKPLPQRAALEPPVLHAALRRPLVRRGLRAEKEEGLRGDHARLLRPQKGEGRPRPRPHAPGEAHLLYAQPHRARVVPDGDELRQGGEGVGRHRLGGGPAAQDRARQLLQALQLHEDARELGRVLPRRPDLRGLSRRRELLPGGAFGQALRLSRGGPALRRAADGEEDPHQERGDDADERRRPPGEELPRGDLAPGRTLRGLRLLLAPLRRAPDRRPPGREDHRLPALRVAPVGGVVGCQAGPERAAPLRAGGGL</sequence>
<accession>A0A6J4RTS8</accession>
<evidence type="ECO:0000256" key="1">
    <source>
        <dbReference type="SAM" id="MobiDB-lite"/>
    </source>
</evidence>
<protein>
    <submittedName>
        <fullName evidence="2">Uncharacterized protein</fullName>
    </submittedName>
</protein>
<reference evidence="2" key="1">
    <citation type="submission" date="2020-02" db="EMBL/GenBank/DDBJ databases">
        <authorList>
            <person name="Meier V. D."/>
        </authorList>
    </citation>
    <scope>NUCLEOTIDE SEQUENCE</scope>
    <source>
        <strain evidence="2">AVDCRST_MAG02</strain>
    </source>
</reference>
<feature type="region of interest" description="Disordered" evidence="1">
    <location>
        <begin position="220"/>
        <end position="267"/>
    </location>
</feature>
<feature type="compositionally biased region" description="Basic and acidic residues" evidence="1">
    <location>
        <begin position="101"/>
        <end position="126"/>
    </location>
</feature>
<feature type="compositionally biased region" description="Basic and acidic residues" evidence="1">
    <location>
        <begin position="39"/>
        <end position="58"/>
    </location>
</feature>
<evidence type="ECO:0000313" key="2">
    <source>
        <dbReference type="EMBL" id="CAA9479038.1"/>
    </source>
</evidence>
<name>A0A6J4RTS8_9ACTN</name>
<proteinExistence type="predicted"/>
<feature type="region of interest" description="Disordered" evidence="1">
    <location>
        <begin position="1"/>
        <end position="135"/>
    </location>
</feature>
<dbReference type="EMBL" id="CADCVH010000118">
    <property type="protein sequence ID" value="CAA9479038.1"/>
    <property type="molecule type" value="Genomic_DNA"/>
</dbReference>
<feature type="non-terminal residue" evidence="2">
    <location>
        <position position="327"/>
    </location>
</feature>
<feature type="non-terminal residue" evidence="2">
    <location>
        <position position="1"/>
    </location>
</feature>
<organism evidence="2">
    <name type="scientific">uncultured Rubrobacteraceae bacterium</name>
    <dbReference type="NCBI Taxonomy" id="349277"/>
    <lineage>
        <taxon>Bacteria</taxon>
        <taxon>Bacillati</taxon>
        <taxon>Actinomycetota</taxon>
        <taxon>Rubrobacteria</taxon>
        <taxon>Rubrobacterales</taxon>
        <taxon>Rubrobacteraceae</taxon>
        <taxon>environmental samples</taxon>
    </lineage>
</organism>